<comment type="caution">
    <text evidence="4">The sequence shown here is derived from an EMBL/GenBank/DDBJ whole genome shotgun (WGS) entry which is preliminary data.</text>
</comment>
<dbReference type="AlphaFoldDB" id="A0A2V2YPL4"/>
<dbReference type="InterPro" id="IPR049046">
    <property type="entry name" value="Beta-AFase-like_GH127_middle"/>
</dbReference>
<dbReference type="InterPro" id="IPR049049">
    <property type="entry name" value="Beta-AFase-like_GH127_C"/>
</dbReference>
<dbReference type="Pfam" id="PF20737">
    <property type="entry name" value="Glyco_hydro127C"/>
    <property type="match status" value="1"/>
</dbReference>
<feature type="domain" description="Non-reducing end beta-L-arabinofuranosidase-like GH127 catalytic" evidence="1">
    <location>
        <begin position="20"/>
        <end position="440"/>
    </location>
</feature>
<organism evidence="4 5">
    <name type="scientific">Paenibacillus cellulosilyticus</name>
    <dbReference type="NCBI Taxonomy" id="375489"/>
    <lineage>
        <taxon>Bacteria</taxon>
        <taxon>Bacillati</taxon>
        <taxon>Bacillota</taxon>
        <taxon>Bacilli</taxon>
        <taxon>Bacillales</taxon>
        <taxon>Paenibacillaceae</taxon>
        <taxon>Paenibacillus</taxon>
    </lineage>
</organism>
<dbReference type="Gene3D" id="1.50.10.10">
    <property type="match status" value="1"/>
</dbReference>
<dbReference type="InterPro" id="IPR012878">
    <property type="entry name" value="Beta-AFase-like_GH127_cat"/>
</dbReference>
<dbReference type="InterPro" id="IPR008928">
    <property type="entry name" value="6-hairpin_glycosidase_sf"/>
</dbReference>
<dbReference type="PANTHER" id="PTHR43465:SF2">
    <property type="entry name" value="DUF1680 DOMAIN PROTEIN (AFU_ORTHOLOGUE AFUA_1G08910)"/>
    <property type="match status" value="1"/>
</dbReference>
<evidence type="ECO:0000313" key="4">
    <source>
        <dbReference type="EMBL" id="PWV98021.1"/>
    </source>
</evidence>
<gene>
    <name evidence="4" type="ORF">DFQ01_119103</name>
</gene>
<dbReference type="RefSeq" id="WP_110045783.1">
    <property type="nucleotide sequence ID" value="NZ_CP054612.1"/>
</dbReference>
<evidence type="ECO:0000259" key="2">
    <source>
        <dbReference type="Pfam" id="PF20736"/>
    </source>
</evidence>
<dbReference type="SUPFAM" id="SSF48208">
    <property type="entry name" value="Six-hairpin glycosidases"/>
    <property type="match status" value="1"/>
</dbReference>
<name>A0A2V2YPL4_9BACL</name>
<dbReference type="GO" id="GO:0005975">
    <property type="term" value="P:carbohydrate metabolic process"/>
    <property type="evidence" value="ECO:0007669"/>
    <property type="project" value="InterPro"/>
</dbReference>
<evidence type="ECO:0000313" key="5">
    <source>
        <dbReference type="Proteomes" id="UP000246635"/>
    </source>
</evidence>
<keyword evidence="5" id="KW-1185">Reference proteome</keyword>
<proteinExistence type="predicted"/>
<protein>
    <recommendedName>
        <fullName evidence="6">Glycoside hydrolase family 127 protein</fullName>
    </recommendedName>
</protein>
<evidence type="ECO:0000259" key="1">
    <source>
        <dbReference type="Pfam" id="PF07944"/>
    </source>
</evidence>
<reference evidence="4 5" key="1">
    <citation type="submission" date="2018-05" db="EMBL/GenBank/DDBJ databases">
        <title>Genomic Encyclopedia of Type Strains, Phase III (KMG-III): the genomes of soil and plant-associated and newly described type strains.</title>
        <authorList>
            <person name="Whitman W."/>
        </authorList>
    </citation>
    <scope>NUCLEOTIDE SEQUENCE [LARGE SCALE GENOMIC DNA]</scope>
    <source>
        <strain evidence="4 5">CECT 5696</strain>
    </source>
</reference>
<accession>A0A2V2YPL4</accession>
<dbReference type="InterPro" id="IPR049174">
    <property type="entry name" value="Beta-AFase-like"/>
</dbReference>
<evidence type="ECO:0000259" key="3">
    <source>
        <dbReference type="Pfam" id="PF20737"/>
    </source>
</evidence>
<dbReference type="EMBL" id="QGTQ01000019">
    <property type="protein sequence ID" value="PWV98021.1"/>
    <property type="molecule type" value="Genomic_DNA"/>
</dbReference>
<dbReference type="PANTHER" id="PTHR43465">
    <property type="entry name" value="DUF1680 DOMAIN PROTEIN (AFU_ORTHOLOGUE AFUA_1G08910)"/>
    <property type="match status" value="1"/>
</dbReference>
<feature type="domain" description="Non-reducing end beta-L-arabinofuranosidase-like GH127 middle" evidence="2">
    <location>
        <begin position="454"/>
        <end position="553"/>
    </location>
</feature>
<sequence>MTINRLNEKLSPASTVPLKSVSIHDPFWTSYANLAREAVIPYQWEALNDRVEGAEPSYAIQNLRIAAGIEQGSFNGFVFQDSDLYKWLEAVGYRLSTHPDPHWEAIADEAIDLLEKVQLPDGYINSFYQINGLDKRWSNLTEAHELYCAGHLIEAAVSYYHATGKRKVLDIACRFADCIDNTFGTEPGKIQGYDGHQEIELALVKLYQTTGEERYMKLAAYFIDERGNSPAFFLDEFEKRGRTSIWSPNPHMPDNTRKPDLKYFQADVPVREQKHAVGHSVRAVYMYTAMADLAGLNNDPTLLEACRTLWKDMTRKQMYVTGGIGSTHHGEAFTASYDLPNDTVYAETCASIGLVFFASRMLRLEPKAEYADVLERALYNTVISGIALDGKSYFYVNPLEVWPHACSCNPGKHHVKPVRQHWFGCACCPPNIARLLTSLGEYIYTTDAASRTAYTHLYIGSEANVQLGDSTFKLSQTTAMPWSGSASFRLSELSGSASFSLAFRLPGWTNGNRPTVLLNGQPLADSAAEVRDGYLVITREWSNEDTIELTLAMPVLRLTANAEVRYNAGRLALQRGPLVYCIEELDNGSKLSSLAIKAEGDFATETNDNLLPGAIVLVGEGYRDTEVVEADQLYSSASIPQPEAAAIRAVPYALWGNRTPGEMSVWIRYRN</sequence>
<dbReference type="Pfam" id="PF07944">
    <property type="entry name" value="Beta-AFase-like_GH127_cat"/>
    <property type="match status" value="1"/>
</dbReference>
<dbReference type="InterPro" id="IPR012341">
    <property type="entry name" value="6hp_glycosidase-like_sf"/>
</dbReference>
<dbReference type="Proteomes" id="UP000246635">
    <property type="component" value="Unassembled WGS sequence"/>
</dbReference>
<dbReference type="OrthoDB" id="9757939at2"/>
<evidence type="ECO:0008006" key="6">
    <source>
        <dbReference type="Google" id="ProtNLM"/>
    </source>
</evidence>
<dbReference type="Pfam" id="PF20736">
    <property type="entry name" value="Glyco_hydro127M"/>
    <property type="match status" value="1"/>
</dbReference>
<feature type="domain" description="Non-reducing end beta-L-arabinofuranosidase-like GH127 C-terminal" evidence="3">
    <location>
        <begin position="557"/>
        <end position="668"/>
    </location>
</feature>